<dbReference type="HOGENOM" id="CLU_000445_11_14_11"/>
<dbReference type="AlphaFoldDB" id="I4EVB8"/>
<proteinExistence type="predicted"/>
<dbReference type="OMA" id="FFHGPRL"/>
<protein>
    <submittedName>
        <fullName evidence="3">Diguanylate cyclase (GGDEF)</fullName>
        <ecNumber evidence="3">2.7.7.65</ecNumber>
    </submittedName>
</protein>
<keyword evidence="4" id="KW-1185">Reference proteome</keyword>
<gene>
    <name evidence="3" type="ordered locus">MODMU_1894</name>
</gene>
<dbReference type="InterPro" id="IPR043128">
    <property type="entry name" value="Rev_trsase/Diguanyl_cyclase"/>
</dbReference>
<dbReference type="EMBL" id="FO203431">
    <property type="protein sequence ID" value="CCH87331.1"/>
    <property type="molecule type" value="Genomic_DNA"/>
</dbReference>
<dbReference type="FunFam" id="3.30.70.270:FF:000001">
    <property type="entry name" value="Diguanylate cyclase domain protein"/>
    <property type="match status" value="1"/>
</dbReference>
<name>I4EVB8_MODI5</name>
<dbReference type="Pfam" id="PF00990">
    <property type="entry name" value="GGDEF"/>
    <property type="match status" value="1"/>
</dbReference>
<dbReference type="SUPFAM" id="SSF55073">
    <property type="entry name" value="Nucleotide cyclase"/>
    <property type="match status" value="1"/>
</dbReference>
<dbReference type="GO" id="GO:0043709">
    <property type="term" value="P:cell adhesion involved in single-species biofilm formation"/>
    <property type="evidence" value="ECO:0007669"/>
    <property type="project" value="TreeGrafter"/>
</dbReference>
<dbReference type="EC" id="2.7.7.65" evidence="3"/>
<organism evidence="3 4">
    <name type="scientific">Modestobacter italicus (strain DSM 44449 / CECT 9708 / BC 501)</name>
    <dbReference type="NCBI Taxonomy" id="2732864"/>
    <lineage>
        <taxon>Bacteria</taxon>
        <taxon>Bacillati</taxon>
        <taxon>Actinomycetota</taxon>
        <taxon>Actinomycetes</taxon>
        <taxon>Geodermatophilales</taxon>
        <taxon>Geodermatophilaceae</taxon>
        <taxon>Modestobacter</taxon>
    </lineage>
</organism>
<dbReference type="SMART" id="SM00267">
    <property type="entry name" value="GGDEF"/>
    <property type="match status" value="1"/>
</dbReference>
<feature type="transmembrane region" description="Helical" evidence="1">
    <location>
        <begin position="149"/>
        <end position="170"/>
    </location>
</feature>
<dbReference type="CDD" id="cd01949">
    <property type="entry name" value="GGDEF"/>
    <property type="match status" value="1"/>
</dbReference>
<feature type="domain" description="GGDEF" evidence="2">
    <location>
        <begin position="215"/>
        <end position="350"/>
    </location>
</feature>
<dbReference type="OrthoDB" id="23692at2"/>
<dbReference type="NCBIfam" id="TIGR00254">
    <property type="entry name" value="GGDEF"/>
    <property type="match status" value="1"/>
</dbReference>
<dbReference type="Gene3D" id="3.30.70.270">
    <property type="match status" value="1"/>
</dbReference>
<keyword evidence="3" id="KW-0808">Transferase</keyword>
<dbReference type="GO" id="GO:0005886">
    <property type="term" value="C:plasma membrane"/>
    <property type="evidence" value="ECO:0007669"/>
    <property type="project" value="TreeGrafter"/>
</dbReference>
<dbReference type="PANTHER" id="PTHR45138:SF9">
    <property type="entry name" value="DIGUANYLATE CYCLASE DGCM-RELATED"/>
    <property type="match status" value="1"/>
</dbReference>
<keyword evidence="3" id="KW-0548">Nucleotidyltransferase</keyword>
<feature type="transmembrane region" description="Helical" evidence="1">
    <location>
        <begin position="52"/>
        <end position="69"/>
    </location>
</feature>
<feature type="transmembrane region" description="Helical" evidence="1">
    <location>
        <begin position="76"/>
        <end position="96"/>
    </location>
</feature>
<evidence type="ECO:0000256" key="1">
    <source>
        <dbReference type="SAM" id="Phobius"/>
    </source>
</evidence>
<dbReference type="STRING" id="477641.MODMU_1894"/>
<feature type="transmembrane region" description="Helical" evidence="1">
    <location>
        <begin position="20"/>
        <end position="40"/>
    </location>
</feature>
<dbReference type="InterPro" id="IPR050469">
    <property type="entry name" value="Diguanylate_Cyclase"/>
</dbReference>
<dbReference type="PROSITE" id="PS50887">
    <property type="entry name" value="GGDEF"/>
    <property type="match status" value="1"/>
</dbReference>
<dbReference type="PANTHER" id="PTHR45138">
    <property type="entry name" value="REGULATORY COMPONENTS OF SENSORY TRANSDUCTION SYSTEM"/>
    <property type="match status" value="1"/>
</dbReference>
<dbReference type="Proteomes" id="UP000006461">
    <property type="component" value="Chromosome"/>
</dbReference>
<dbReference type="KEGG" id="mmar:MODMU_1894"/>
<accession>I4EVB8</accession>
<dbReference type="eggNOG" id="COG3706">
    <property type="taxonomic scope" value="Bacteria"/>
</dbReference>
<dbReference type="GO" id="GO:1902201">
    <property type="term" value="P:negative regulation of bacterial-type flagellum-dependent cell motility"/>
    <property type="evidence" value="ECO:0007669"/>
    <property type="project" value="TreeGrafter"/>
</dbReference>
<dbReference type="GO" id="GO:0052621">
    <property type="term" value="F:diguanylate cyclase activity"/>
    <property type="evidence" value="ECO:0007669"/>
    <property type="project" value="UniProtKB-EC"/>
</dbReference>
<reference evidence="3 4" key="1">
    <citation type="journal article" date="2012" name="J. Bacteriol.">
        <title>Genome Sequence of Radiation-Resistant Modestobacter marinus Strain BC501, a Representative Actinobacterium That Thrives on Calcareous Stone Surfaces.</title>
        <authorList>
            <person name="Normand P."/>
            <person name="Gury J."/>
            <person name="Pujic P."/>
            <person name="Chouaia B."/>
            <person name="Crotti E."/>
            <person name="Brusetti L."/>
            <person name="Daffonchio D."/>
            <person name="Vacherie B."/>
            <person name="Barbe V."/>
            <person name="Medigue C."/>
            <person name="Calteau A."/>
            <person name="Ghodhbane-Gtari F."/>
            <person name="Essoussi I."/>
            <person name="Nouioui I."/>
            <person name="Abbassi-Ghozzi I."/>
            <person name="Gtari M."/>
        </authorList>
    </citation>
    <scope>NUCLEOTIDE SEQUENCE [LARGE SCALE GENOMIC DNA]</scope>
    <source>
        <strain evidence="4">BC 501</strain>
    </source>
</reference>
<keyword evidence="1" id="KW-1133">Transmembrane helix</keyword>
<feature type="transmembrane region" description="Helical" evidence="1">
    <location>
        <begin position="102"/>
        <end position="119"/>
    </location>
</feature>
<keyword evidence="1" id="KW-0812">Transmembrane</keyword>
<evidence type="ECO:0000313" key="3">
    <source>
        <dbReference type="EMBL" id="CCH87331.1"/>
    </source>
</evidence>
<evidence type="ECO:0000259" key="2">
    <source>
        <dbReference type="PROSITE" id="PS50887"/>
    </source>
</evidence>
<evidence type="ECO:0000313" key="4">
    <source>
        <dbReference type="Proteomes" id="UP000006461"/>
    </source>
</evidence>
<dbReference type="InterPro" id="IPR000160">
    <property type="entry name" value="GGDEF_dom"/>
</dbReference>
<dbReference type="InterPro" id="IPR029787">
    <property type="entry name" value="Nucleotide_cyclase"/>
</dbReference>
<sequence length="371" mass="39015">MRRDGAPELPDVGSENRLAAFCLAGLLGVGAVLGLLNLVIDGAVRAGPTRPVYVAAMVLLLTLGLVVLVRRRVTAAATAAIVVTGDLVYVVLAESVTDPLRYASPLMLLLCCVAAAWFLGPRMLALHMVLVVGACGAALSRSFPDTAGLVLQVTVAAAVLDLMTLVVFLLRRRVQRLLVHTVALSSTDPLTGLANRRSLVESAPRIWKQARRDGQRVAALVLDLDHFKRLNDAFGHAAGDDVLRCVSAALSATVRPADVLARTGGEELVVLGLVADHSEARHLAERLRSAVAASGSEEHRRVTVSIGVALTRPGDGEDPADGLWRLIDRADAAMYQAKQDGRDQVALATAAVVPAPRVPGEPAPRAASGRP</sequence>
<keyword evidence="1" id="KW-0472">Membrane</keyword>